<proteinExistence type="predicted"/>
<reference evidence="3" key="1">
    <citation type="submission" date="2017-06" db="EMBL/GenBank/DDBJ databases">
        <authorList>
            <person name="Varghese N."/>
            <person name="Submissions S."/>
        </authorList>
    </citation>
    <scope>NUCLEOTIDE SEQUENCE [LARGE SCALE GENOMIC DNA]</scope>
    <source>
        <strain evidence="3">LNB2</strain>
    </source>
</reference>
<feature type="signal peptide" evidence="1">
    <location>
        <begin position="1"/>
        <end position="24"/>
    </location>
</feature>
<dbReference type="AlphaFoldDB" id="A0A239DFD1"/>
<gene>
    <name evidence="2" type="ORF">SAMN06295912_10456</name>
</gene>
<organism evidence="2 3">
    <name type="scientific">Edaphosphingomonas laterariae</name>
    <dbReference type="NCBI Taxonomy" id="861865"/>
    <lineage>
        <taxon>Bacteria</taxon>
        <taxon>Pseudomonadati</taxon>
        <taxon>Pseudomonadota</taxon>
        <taxon>Alphaproteobacteria</taxon>
        <taxon>Sphingomonadales</taxon>
        <taxon>Rhizorhabdaceae</taxon>
        <taxon>Edaphosphingomonas</taxon>
    </lineage>
</organism>
<evidence type="ECO:0000313" key="3">
    <source>
        <dbReference type="Proteomes" id="UP000198281"/>
    </source>
</evidence>
<evidence type="ECO:0000256" key="1">
    <source>
        <dbReference type="SAM" id="SignalP"/>
    </source>
</evidence>
<dbReference type="RefSeq" id="WP_089218592.1">
    <property type="nucleotide sequence ID" value="NZ_FZOS01000004.1"/>
</dbReference>
<dbReference type="EMBL" id="FZOS01000004">
    <property type="protein sequence ID" value="SNS30544.1"/>
    <property type="molecule type" value="Genomic_DNA"/>
</dbReference>
<dbReference type="OrthoDB" id="7191994at2"/>
<feature type="chain" id="PRO_5013054183" evidence="1">
    <location>
        <begin position="25"/>
        <end position="103"/>
    </location>
</feature>
<sequence>MLKLIAASAALITAPIMVVMPAQAQAQAAAPAALSTAATTIGDLLDNPAAKAVLVKHIPEVVAGDQIEMARGMTLVDIQQYAADVITDAKLAAIDADLAKLGK</sequence>
<name>A0A239DFD1_9SPHN</name>
<protein>
    <submittedName>
        <fullName evidence="2">Uncharacterized protein</fullName>
    </submittedName>
</protein>
<keyword evidence="3" id="KW-1185">Reference proteome</keyword>
<keyword evidence="1" id="KW-0732">Signal</keyword>
<accession>A0A239DFD1</accession>
<dbReference type="Proteomes" id="UP000198281">
    <property type="component" value="Unassembled WGS sequence"/>
</dbReference>
<evidence type="ECO:0000313" key="2">
    <source>
        <dbReference type="EMBL" id="SNS30544.1"/>
    </source>
</evidence>